<reference evidence="1" key="1">
    <citation type="submission" date="2022-07" db="EMBL/GenBank/DDBJ databases">
        <title>Faecal culturing of patients with breast cancer.</title>
        <authorList>
            <person name="Teng N.M.Y."/>
            <person name="Kiu R."/>
            <person name="Evans R."/>
            <person name="Baker D.J."/>
            <person name="Zenner C."/>
            <person name="Robinson S.D."/>
            <person name="Hall L.J."/>
        </authorList>
    </citation>
    <scope>NUCLEOTIDE SEQUENCE</scope>
    <source>
        <strain evidence="1">LH1062</strain>
    </source>
</reference>
<dbReference type="RefSeq" id="WP_290142105.1">
    <property type="nucleotide sequence ID" value="NZ_CP101620.1"/>
</dbReference>
<evidence type="ECO:0000313" key="2">
    <source>
        <dbReference type="Proteomes" id="UP001060112"/>
    </source>
</evidence>
<sequence length="52" mass="5816">MKKLITTIFALTLLFGGTFIHVHDENCGYDSQAKTGCIYEEVEPFKHEGPKG</sequence>
<proteinExistence type="predicted"/>
<gene>
    <name evidence="1" type="ORF">NMU03_07850</name>
</gene>
<organism evidence="1 2">
    <name type="scientific">Allocoprobacillus halotolerans</name>
    <dbReference type="NCBI Taxonomy" id="2944914"/>
    <lineage>
        <taxon>Bacteria</taxon>
        <taxon>Bacillati</taxon>
        <taxon>Bacillota</taxon>
        <taxon>Erysipelotrichia</taxon>
        <taxon>Erysipelotrichales</taxon>
        <taxon>Erysipelotrichaceae</taxon>
        <taxon>Allocoprobacillus</taxon>
    </lineage>
</organism>
<accession>A0ABY5I9P8</accession>
<dbReference type="Proteomes" id="UP001060112">
    <property type="component" value="Chromosome"/>
</dbReference>
<protein>
    <submittedName>
        <fullName evidence="1">Uncharacterized protein</fullName>
    </submittedName>
</protein>
<name>A0ABY5I9P8_9FIRM</name>
<dbReference type="EMBL" id="CP101620">
    <property type="protein sequence ID" value="UTY40665.1"/>
    <property type="molecule type" value="Genomic_DNA"/>
</dbReference>
<keyword evidence="2" id="KW-1185">Reference proteome</keyword>
<evidence type="ECO:0000313" key="1">
    <source>
        <dbReference type="EMBL" id="UTY40665.1"/>
    </source>
</evidence>